<protein>
    <recommendedName>
        <fullName evidence="11">S1 motif domain-containing protein</fullName>
    </recommendedName>
</protein>
<keyword evidence="6" id="KW-0255">Endonuclease</keyword>
<dbReference type="PANTHER" id="PTHR30001">
    <property type="entry name" value="RIBONUCLEASE"/>
    <property type="match status" value="1"/>
</dbReference>
<keyword evidence="4" id="KW-0540">Nuclease</keyword>
<evidence type="ECO:0000256" key="10">
    <source>
        <dbReference type="ARBA" id="ARBA00023136"/>
    </source>
</evidence>
<keyword evidence="7" id="KW-0378">Hydrolase</keyword>
<gene>
    <name evidence="12" type="ORF">S01H1_46774</name>
</gene>
<dbReference type="InterPro" id="IPR012340">
    <property type="entry name" value="NA-bd_OB-fold"/>
</dbReference>
<proteinExistence type="predicted"/>
<dbReference type="Pfam" id="PF00575">
    <property type="entry name" value="S1"/>
    <property type="match status" value="1"/>
</dbReference>
<evidence type="ECO:0000256" key="8">
    <source>
        <dbReference type="ARBA" id="ARBA00022842"/>
    </source>
</evidence>
<evidence type="ECO:0000256" key="1">
    <source>
        <dbReference type="ARBA" id="ARBA00001946"/>
    </source>
</evidence>
<evidence type="ECO:0000256" key="4">
    <source>
        <dbReference type="ARBA" id="ARBA00022722"/>
    </source>
</evidence>
<keyword evidence="2" id="KW-1003">Cell membrane</keyword>
<comment type="cofactor">
    <cofactor evidence="1">
        <name>Mg(2+)</name>
        <dbReference type="ChEBI" id="CHEBI:18420"/>
    </cofactor>
</comment>
<dbReference type="SUPFAM" id="SSF50249">
    <property type="entry name" value="Nucleic acid-binding proteins"/>
    <property type="match status" value="1"/>
</dbReference>
<keyword evidence="3" id="KW-0997">Cell inner membrane</keyword>
<dbReference type="AlphaFoldDB" id="X0UXT7"/>
<dbReference type="InterPro" id="IPR003029">
    <property type="entry name" value="S1_domain"/>
</dbReference>
<feature type="non-terminal residue" evidence="12">
    <location>
        <position position="255"/>
    </location>
</feature>
<evidence type="ECO:0000256" key="7">
    <source>
        <dbReference type="ARBA" id="ARBA00022801"/>
    </source>
</evidence>
<evidence type="ECO:0000313" key="12">
    <source>
        <dbReference type="EMBL" id="GAG10580.1"/>
    </source>
</evidence>
<evidence type="ECO:0000256" key="2">
    <source>
        <dbReference type="ARBA" id="ARBA00022475"/>
    </source>
</evidence>
<evidence type="ECO:0000256" key="5">
    <source>
        <dbReference type="ARBA" id="ARBA00022723"/>
    </source>
</evidence>
<dbReference type="GO" id="GO:0006364">
    <property type="term" value="P:rRNA processing"/>
    <property type="evidence" value="ECO:0007669"/>
    <property type="project" value="TreeGrafter"/>
</dbReference>
<feature type="domain" description="S1 motif" evidence="11">
    <location>
        <begin position="40"/>
        <end position="130"/>
    </location>
</feature>
<dbReference type="SMART" id="SM00316">
    <property type="entry name" value="S1"/>
    <property type="match status" value="1"/>
</dbReference>
<organism evidence="12">
    <name type="scientific">marine sediment metagenome</name>
    <dbReference type="NCBI Taxonomy" id="412755"/>
    <lineage>
        <taxon>unclassified sequences</taxon>
        <taxon>metagenomes</taxon>
        <taxon>ecological metagenomes</taxon>
    </lineage>
</organism>
<dbReference type="GO" id="GO:0003723">
    <property type="term" value="F:RNA binding"/>
    <property type="evidence" value="ECO:0007669"/>
    <property type="project" value="UniProtKB-KW"/>
</dbReference>
<dbReference type="GO" id="GO:0004540">
    <property type="term" value="F:RNA nuclease activity"/>
    <property type="evidence" value="ECO:0007669"/>
    <property type="project" value="InterPro"/>
</dbReference>
<name>X0UXT7_9ZZZZ</name>
<dbReference type="GO" id="GO:0046872">
    <property type="term" value="F:metal ion binding"/>
    <property type="evidence" value="ECO:0007669"/>
    <property type="project" value="UniProtKB-KW"/>
</dbReference>
<keyword evidence="8" id="KW-0460">Magnesium</keyword>
<evidence type="ECO:0000256" key="6">
    <source>
        <dbReference type="ARBA" id="ARBA00022759"/>
    </source>
</evidence>
<dbReference type="PROSITE" id="PS50126">
    <property type="entry name" value="S1"/>
    <property type="match status" value="1"/>
</dbReference>
<accession>X0UXT7</accession>
<evidence type="ECO:0000259" key="11">
    <source>
        <dbReference type="PROSITE" id="PS50126"/>
    </source>
</evidence>
<reference evidence="12" key="1">
    <citation type="journal article" date="2014" name="Front. Microbiol.">
        <title>High frequency of phylogenetically diverse reductive dehalogenase-homologous genes in deep subseafloor sedimentary metagenomes.</title>
        <authorList>
            <person name="Kawai M."/>
            <person name="Futagami T."/>
            <person name="Toyoda A."/>
            <person name="Takaki Y."/>
            <person name="Nishi S."/>
            <person name="Hori S."/>
            <person name="Arai W."/>
            <person name="Tsubouchi T."/>
            <person name="Morono Y."/>
            <person name="Uchiyama I."/>
            <person name="Ito T."/>
            <person name="Fujiyama A."/>
            <person name="Inagaki F."/>
            <person name="Takami H."/>
        </authorList>
    </citation>
    <scope>NUCLEOTIDE SEQUENCE</scope>
    <source>
        <strain evidence="12">Expedition CK06-06</strain>
    </source>
</reference>
<evidence type="ECO:0000256" key="3">
    <source>
        <dbReference type="ARBA" id="ARBA00022519"/>
    </source>
</evidence>
<dbReference type="Gene3D" id="2.40.50.140">
    <property type="entry name" value="Nucleic acid-binding proteins"/>
    <property type="match status" value="1"/>
</dbReference>
<evidence type="ECO:0000256" key="9">
    <source>
        <dbReference type="ARBA" id="ARBA00022884"/>
    </source>
</evidence>
<comment type="caution">
    <text evidence="12">The sequence shown here is derived from an EMBL/GenBank/DDBJ whole genome shotgun (WGS) entry which is preliminary data.</text>
</comment>
<dbReference type="PANTHER" id="PTHR30001:SF1">
    <property type="entry name" value="RIBONUCLEASE E_G-LIKE PROTEIN, CHLOROPLASTIC"/>
    <property type="match status" value="1"/>
</dbReference>
<dbReference type="CDD" id="cd04453">
    <property type="entry name" value="S1_RNase_E"/>
    <property type="match status" value="1"/>
</dbReference>
<sequence length="255" mass="29014">MSKEMLINTMEGQECRIAILRNGSLDELYVERRSSASHVGSIYKGKITNVEPAIQAAFVDFGLSKNGFLHVSDLHPKYFPKDQQVEEPLGQKRPHRDRPPIQNCLRRGQEVVVQVTKEGIGTKGPTLTTYLSLPGRLLVLMPGMTRLGVSRKIEDDELRDKAKGVLAQLSIPPDMGVIVRTAGVEQNKRELLRDLNYLRRLWTSIKKRADSSRPPCEIYEETDLITRTIRDTFDTEVKRIICDSREDAIRVNEFL</sequence>
<dbReference type="InterPro" id="IPR019307">
    <property type="entry name" value="RNA-bd_AU-1/RNase_E/G"/>
</dbReference>
<dbReference type="EMBL" id="BARS01029959">
    <property type="protein sequence ID" value="GAG10580.1"/>
    <property type="molecule type" value="Genomic_DNA"/>
</dbReference>
<dbReference type="GO" id="GO:0004519">
    <property type="term" value="F:endonuclease activity"/>
    <property type="evidence" value="ECO:0007669"/>
    <property type="project" value="UniProtKB-KW"/>
</dbReference>
<keyword evidence="5" id="KW-0479">Metal-binding</keyword>
<dbReference type="GO" id="GO:0005737">
    <property type="term" value="C:cytoplasm"/>
    <property type="evidence" value="ECO:0007669"/>
    <property type="project" value="TreeGrafter"/>
</dbReference>
<dbReference type="InterPro" id="IPR004659">
    <property type="entry name" value="RNase_E/G"/>
</dbReference>
<keyword evidence="10" id="KW-0472">Membrane</keyword>
<dbReference type="Pfam" id="PF10150">
    <property type="entry name" value="RNase_E_G"/>
    <property type="match status" value="1"/>
</dbReference>
<dbReference type="GO" id="GO:0016787">
    <property type="term" value="F:hydrolase activity"/>
    <property type="evidence" value="ECO:0007669"/>
    <property type="project" value="UniProtKB-KW"/>
</dbReference>
<keyword evidence="9" id="KW-0694">RNA-binding</keyword>